<dbReference type="AlphaFoldDB" id="A0AAW1U9U6"/>
<dbReference type="Proteomes" id="UP001431783">
    <property type="component" value="Unassembled WGS sequence"/>
</dbReference>
<sequence length="115" mass="13864">MDSSNIHKNNRFDNTINTSTYRKLLEPESVEVSSEETKHKKGGLIFIWPQKRKFYRQNELIFSAWLLAQIFYWMQLIQIIPTDHVLNIECPPWNYEPPLRKPKVRDFIIEPDWDS</sequence>
<dbReference type="EMBL" id="JARQZJ010000062">
    <property type="protein sequence ID" value="KAK9879443.1"/>
    <property type="molecule type" value="Genomic_DNA"/>
</dbReference>
<evidence type="ECO:0000313" key="3">
    <source>
        <dbReference type="Proteomes" id="UP001431783"/>
    </source>
</evidence>
<accession>A0AAW1U9U6</accession>
<name>A0AAW1U9U6_9CUCU</name>
<proteinExistence type="predicted"/>
<keyword evidence="3" id="KW-1185">Reference proteome</keyword>
<organism evidence="2 3">
    <name type="scientific">Henosepilachna vigintioctopunctata</name>
    <dbReference type="NCBI Taxonomy" id="420089"/>
    <lineage>
        <taxon>Eukaryota</taxon>
        <taxon>Metazoa</taxon>
        <taxon>Ecdysozoa</taxon>
        <taxon>Arthropoda</taxon>
        <taxon>Hexapoda</taxon>
        <taxon>Insecta</taxon>
        <taxon>Pterygota</taxon>
        <taxon>Neoptera</taxon>
        <taxon>Endopterygota</taxon>
        <taxon>Coleoptera</taxon>
        <taxon>Polyphaga</taxon>
        <taxon>Cucujiformia</taxon>
        <taxon>Coccinelloidea</taxon>
        <taxon>Coccinellidae</taxon>
        <taxon>Epilachninae</taxon>
        <taxon>Epilachnini</taxon>
        <taxon>Henosepilachna</taxon>
    </lineage>
</organism>
<keyword evidence="1" id="KW-0812">Transmembrane</keyword>
<evidence type="ECO:0000256" key="1">
    <source>
        <dbReference type="SAM" id="Phobius"/>
    </source>
</evidence>
<keyword evidence="1" id="KW-0472">Membrane</keyword>
<reference evidence="2 3" key="1">
    <citation type="submission" date="2023-03" db="EMBL/GenBank/DDBJ databases">
        <title>Genome insight into feeding habits of ladybird beetles.</title>
        <authorList>
            <person name="Li H.-S."/>
            <person name="Huang Y.-H."/>
            <person name="Pang H."/>
        </authorList>
    </citation>
    <scope>NUCLEOTIDE SEQUENCE [LARGE SCALE GENOMIC DNA]</scope>
    <source>
        <strain evidence="2">SYSU_2023b</strain>
        <tissue evidence="2">Whole body</tissue>
    </source>
</reference>
<evidence type="ECO:0000313" key="2">
    <source>
        <dbReference type="EMBL" id="KAK9879443.1"/>
    </source>
</evidence>
<keyword evidence="1" id="KW-1133">Transmembrane helix</keyword>
<comment type="caution">
    <text evidence="2">The sequence shown here is derived from an EMBL/GenBank/DDBJ whole genome shotgun (WGS) entry which is preliminary data.</text>
</comment>
<protein>
    <submittedName>
        <fullName evidence="2">Uncharacterized protein</fullName>
    </submittedName>
</protein>
<feature type="transmembrane region" description="Helical" evidence="1">
    <location>
        <begin position="60"/>
        <end position="80"/>
    </location>
</feature>
<gene>
    <name evidence="2" type="ORF">WA026_006513</name>
</gene>